<keyword evidence="3" id="KW-1185">Reference proteome</keyword>
<evidence type="ECO:0000313" key="2">
    <source>
        <dbReference type="EMBL" id="AQZ62790.1"/>
    </source>
</evidence>
<dbReference type="Proteomes" id="UP000190797">
    <property type="component" value="Chromosome"/>
</dbReference>
<organism evidence="2 3">
    <name type="scientific">[Actinomadura] parvosata subsp. kistnae</name>
    <dbReference type="NCBI Taxonomy" id="1909395"/>
    <lineage>
        <taxon>Bacteria</taxon>
        <taxon>Bacillati</taxon>
        <taxon>Actinomycetota</taxon>
        <taxon>Actinomycetes</taxon>
        <taxon>Streptosporangiales</taxon>
        <taxon>Streptosporangiaceae</taxon>
        <taxon>Nonomuraea</taxon>
    </lineage>
</organism>
<dbReference type="AlphaFoldDB" id="A0A1U9ZXX9"/>
<sequence length="245" mass="26354">MIPDAHLTLDELARRSGRPPEALIEEALPDLPIKTHGLLRRAGVHTLADLLKLGETGRADLRGFGPRSLALVKAALLRSGPAVVFPEDAIGVLRGLLDKQELFTRPGSDRYTLDVRHHRPGDVQVGPTTRVTAHDTPEGTRFEVTPPPLPGRESGKPFTTLYAHEAVAQIRAQTLYPYECLMDCGNPAGVPCSPSCQSWPVDRYTPLPHPKTENALGAAPVDEPPFPDDDSAARAPQTPASDGPA</sequence>
<feature type="region of interest" description="Disordered" evidence="1">
    <location>
        <begin position="118"/>
        <end position="154"/>
    </location>
</feature>
<dbReference type="EMBL" id="CP017717">
    <property type="protein sequence ID" value="AQZ62790.1"/>
    <property type="molecule type" value="Genomic_DNA"/>
</dbReference>
<evidence type="ECO:0000256" key="1">
    <source>
        <dbReference type="SAM" id="MobiDB-lite"/>
    </source>
</evidence>
<evidence type="ECO:0008006" key="4">
    <source>
        <dbReference type="Google" id="ProtNLM"/>
    </source>
</evidence>
<accession>A0A1U9ZXX9</accession>
<dbReference type="RefSeq" id="WP_080038973.1">
    <property type="nucleotide sequence ID" value="NZ_CP017717.1"/>
</dbReference>
<dbReference type="Gene3D" id="1.10.150.20">
    <property type="entry name" value="5' to 3' exonuclease, C-terminal subdomain"/>
    <property type="match status" value="1"/>
</dbReference>
<dbReference type="STRING" id="1909395.BKM31_16170"/>
<feature type="compositionally biased region" description="Basic and acidic residues" evidence="1">
    <location>
        <begin position="132"/>
        <end position="141"/>
    </location>
</feature>
<evidence type="ECO:0000313" key="3">
    <source>
        <dbReference type="Proteomes" id="UP000190797"/>
    </source>
</evidence>
<name>A0A1U9ZXX9_9ACTN</name>
<proteinExistence type="predicted"/>
<protein>
    <recommendedName>
        <fullName evidence="4">RNA polymerase alpha subunit C-terminal domain-containing protein</fullName>
    </recommendedName>
</protein>
<reference evidence="3" key="1">
    <citation type="journal article" date="2017" name="Med. Chem. Commun.">
        <title>Nonomuraea sp. ATCC 55076 harbours the largest actinomycete chromosome to date and the kistamicin biosynthetic gene cluster.</title>
        <authorList>
            <person name="Nazari B."/>
            <person name="Forneris C.C."/>
            <person name="Gibson M.I."/>
            <person name="Moon K."/>
            <person name="Schramma K.R."/>
            <person name="Seyedsayamdost M.R."/>
        </authorList>
    </citation>
    <scope>NUCLEOTIDE SEQUENCE [LARGE SCALE GENOMIC DNA]</scope>
    <source>
        <strain evidence="3">ATCC 55076</strain>
    </source>
</reference>
<dbReference type="OrthoDB" id="9830164at2"/>
<dbReference type="SUPFAM" id="SSF47789">
    <property type="entry name" value="C-terminal domain of RNA polymerase alpha subunit"/>
    <property type="match status" value="1"/>
</dbReference>
<feature type="region of interest" description="Disordered" evidence="1">
    <location>
        <begin position="204"/>
        <end position="245"/>
    </location>
</feature>
<gene>
    <name evidence="2" type="ORF">BKM31_16170</name>
</gene>
<dbReference type="KEGG" id="noa:BKM31_16170"/>